<name>A0A2P5AY95_TREOI</name>
<feature type="transmembrane region" description="Helical" evidence="1">
    <location>
        <begin position="177"/>
        <end position="210"/>
    </location>
</feature>
<dbReference type="STRING" id="63057.A0A2P5AY95"/>
<dbReference type="AlphaFoldDB" id="A0A2P5AY95"/>
<dbReference type="Proteomes" id="UP000237000">
    <property type="component" value="Unassembled WGS sequence"/>
</dbReference>
<dbReference type="PANTHER" id="PTHR33133">
    <property type="entry name" value="OS08G0107100 PROTEIN-RELATED"/>
    <property type="match status" value="1"/>
</dbReference>
<feature type="transmembrane region" description="Helical" evidence="1">
    <location>
        <begin position="96"/>
        <end position="121"/>
    </location>
</feature>
<dbReference type="InParanoid" id="A0A2P5AY95"/>
<dbReference type="OrthoDB" id="1908649at2759"/>
<feature type="transmembrane region" description="Helical" evidence="1">
    <location>
        <begin position="271"/>
        <end position="295"/>
    </location>
</feature>
<feature type="transmembrane region" description="Helical" evidence="1">
    <location>
        <begin position="30"/>
        <end position="50"/>
    </location>
</feature>
<feature type="transmembrane region" description="Helical" evidence="1">
    <location>
        <begin position="231"/>
        <end position="251"/>
    </location>
</feature>
<gene>
    <name evidence="2" type="ORF">TorRG33x02_337930</name>
</gene>
<dbReference type="EMBL" id="JXTC01000659">
    <property type="protein sequence ID" value="PON41509.1"/>
    <property type="molecule type" value="Genomic_DNA"/>
</dbReference>
<protein>
    <submittedName>
        <fullName evidence="2">Polyadenylate-binding protein 1-B-binding protein</fullName>
    </submittedName>
</protein>
<keyword evidence="1" id="KW-0812">Transmembrane</keyword>
<evidence type="ECO:0000313" key="2">
    <source>
        <dbReference type="EMBL" id="PON41509.1"/>
    </source>
</evidence>
<keyword evidence="1" id="KW-1133">Transmembrane helix</keyword>
<sequence length="335" mass="38463">MDIEQEEMQFLGVFDIFKEAYKIILTWRKIFSQITLTLIFPLSLLILIHMEVSDILFRKIIHNEIDLDETQVGTPKYNKLSDLISSEWTYLWLFKAAYFTFLLIFSLLSTSAVVYTVASVFTARELSFRKVMSVVPKVWKRLMVTFLWTFLAFFAYNVVAMILLIVVFVIMGAVSYYLGIGTLVVLGVSYVGGFIYLSLVWQLASVVSVLEDARGIQAMNKSKALMKGKMWTAIFIFGILTVLSFAIQFAFQKLVVHGWSFGEVDRICYGILSLLVFVKLMLFGLVIQTILYFVCKSFHHENIDKSALSDHLEVYLLGEYVPLKAKDVQLEHFEV</sequence>
<keyword evidence="1" id="KW-0472">Membrane</keyword>
<feature type="transmembrane region" description="Helical" evidence="1">
    <location>
        <begin position="142"/>
        <end position="171"/>
    </location>
</feature>
<keyword evidence="3" id="KW-1185">Reference proteome</keyword>
<evidence type="ECO:0000256" key="1">
    <source>
        <dbReference type="SAM" id="Phobius"/>
    </source>
</evidence>
<evidence type="ECO:0000313" key="3">
    <source>
        <dbReference type="Proteomes" id="UP000237000"/>
    </source>
</evidence>
<comment type="caution">
    <text evidence="2">The sequence shown here is derived from an EMBL/GenBank/DDBJ whole genome shotgun (WGS) entry which is preliminary data.</text>
</comment>
<accession>A0A2P5AY95</accession>
<dbReference type="PANTHER" id="PTHR33133:SF51">
    <property type="entry name" value="THH1_TOM1_TOM3 DOMAIN-CONTAINING PROTEIN"/>
    <property type="match status" value="1"/>
</dbReference>
<proteinExistence type="predicted"/>
<reference evidence="3" key="1">
    <citation type="submission" date="2016-06" db="EMBL/GenBank/DDBJ databases">
        <title>Parallel loss of symbiosis genes in relatives of nitrogen-fixing non-legume Parasponia.</title>
        <authorList>
            <person name="Van Velzen R."/>
            <person name="Holmer R."/>
            <person name="Bu F."/>
            <person name="Rutten L."/>
            <person name="Van Zeijl A."/>
            <person name="Liu W."/>
            <person name="Santuari L."/>
            <person name="Cao Q."/>
            <person name="Sharma T."/>
            <person name="Shen D."/>
            <person name="Roswanjaya Y."/>
            <person name="Wardhani T."/>
            <person name="Kalhor M.S."/>
            <person name="Jansen J."/>
            <person name="Van den Hoogen J."/>
            <person name="Gungor B."/>
            <person name="Hartog M."/>
            <person name="Hontelez J."/>
            <person name="Verver J."/>
            <person name="Yang W.-C."/>
            <person name="Schijlen E."/>
            <person name="Repin R."/>
            <person name="Schilthuizen M."/>
            <person name="Schranz E."/>
            <person name="Heidstra R."/>
            <person name="Miyata K."/>
            <person name="Fedorova E."/>
            <person name="Kohlen W."/>
            <person name="Bisseling T."/>
            <person name="Smit S."/>
            <person name="Geurts R."/>
        </authorList>
    </citation>
    <scope>NUCLEOTIDE SEQUENCE [LARGE SCALE GENOMIC DNA]</scope>
    <source>
        <strain evidence="3">cv. RG33-2</strain>
    </source>
</reference>
<organism evidence="2 3">
    <name type="scientific">Trema orientale</name>
    <name type="common">Charcoal tree</name>
    <name type="synonym">Celtis orientalis</name>
    <dbReference type="NCBI Taxonomy" id="63057"/>
    <lineage>
        <taxon>Eukaryota</taxon>
        <taxon>Viridiplantae</taxon>
        <taxon>Streptophyta</taxon>
        <taxon>Embryophyta</taxon>
        <taxon>Tracheophyta</taxon>
        <taxon>Spermatophyta</taxon>
        <taxon>Magnoliopsida</taxon>
        <taxon>eudicotyledons</taxon>
        <taxon>Gunneridae</taxon>
        <taxon>Pentapetalae</taxon>
        <taxon>rosids</taxon>
        <taxon>fabids</taxon>
        <taxon>Rosales</taxon>
        <taxon>Cannabaceae</taxon>
        <taxon>Trema</taxon>
    </lineage>
</organism>